<proteinExistence type="predicted"/>
<dbReference type="EMBL" id="KE504363">
    <property type="protein sequence ID" value="EPS92751.1"/>
    <property type="molecule type" value="Genomic_DNA"/>
</dbReference>
<evidence type="ECO:0000313" key="3">
    <source>
        <dbReference type="EMBL" id="EPS92751.1"/>
    </source>
</evidence>
<dbReference type="eggNOG" id="ENOG502RZF1">
    <property type="taxonomic scope" value="Eukaryota"/>
</dbReference>
<dbReference type="InParanoid" id="S8DGV5"/>
<accession>S8DGV5</accession>
<dbReference type="AlphaFoldDB" id="S8DGV5"/>
<reference evidence="3 4" key="1">
    <citation type="journal article" date="2012" name="Science">
        <title>The Paleozoic origin of enzymatic lignin decomposition reconstructed from 31 fungal genomes.</title>
        <authorList>
            <person name="Floudas D."/>
            <person name="Binder M."/>
            <person name="Riley R."/>
            <person name="Barry K."/>
            <person name="Blanchette R.A."/>
            <person name="Henrissat B."/>
            <person name="Martinez A.T."/>
            <person name="Otillar R."/>
            <person name="Spatafora J.W."/>
            <person name="Yadav J.S."/>
            <person name="Aerts A."/>
            <person name="Benoit I."/>
            <person name="Boyd A."/>
            <person name="Carlson A."/>
            <person name="Copeland A."/>
            <person name="Coutinho P.M."/>
            <person name="de Vries R.P."/>
            <person name="Ferreira P."/>
            <person name="Findley K."/>
            <person name="Foster B."/>
            <person name="Gaskell J."/>
            <person name="Glotzer D."/>
            <person name="Gorecki P."/>
            <person name="Heitman J."/>
            <person name="Hesse C."/>
            <person name="Hori C."/>
            <person name="Igarashi K."/>
            <person name="Jurgens J.A."/>
            <person name="Kallen N."/>
            <person name="Kersten P."/>
            <person name="Kohler A."/>
            <person name="Kuees U."/>
            <person name="Kumar T.K.A."/>
            <person name="Kuo A."/>
            <person name="LaButti K."/>
            <person name="Larrondo L.F."/>
            <person name="Lindquist E."/>
            <person name="Ling A."/>
            <person name="Lombard V."/>
            <person name="Lucas S."/>
            <person name="Lundell T."/>
            <person name="Martin R."/>
            <person name="McLaughlin D.J."/>
            <person name="Morgenstern I."/>
            <person name="Morin E."/>
            <person name="Murat C."/>
            <person name="Nagy L.G."/>
            <person name="Nolan M."/>
            <person name="Ohm R.A."/>
            <person name="Patyshakuliyeva A."/>
            <person name="Rokas A."/>
            <person name="Ruiz-Duenas F.J."/>
            <person name="Sabat G."/>
            <person name="Salamov A."/>
            <person name="Samejima M."/>
            <person name="Schmutz J."/>
            <person name="Slot J.C."/>
            <person name="St John F."/>
            <person name="Stenlid J."/>
            <person name="Sun H."/>
            <person name="Sun S."/>
            <person name="Syed K."/>
            <person name="Tsang A."/>
            <person name="Wiebenga A."/>
            <person name="Young D."/>
            <person name="Pisabarro A."/>
            <person name="Eastwood D.C."/>
            <person name="Martin F."/>
            <person name="Cullen D."/>
            <person name="Grigoriev I.V."/>
            <person name="Hibbett D.S."/>
        </authorList>
    </citation>
    <scope>NUCLEOTIDE SEQUENCE</scope>
    <source>
        <strain evidence="4">FP-58527</strain>
    </source>
</reference>
<evidence type="ECO:0000256" key="2">
    <source>
        <dbReference type="SAM" id="Phobius"/>
    </source>
</evidence>
<protein>
    <submittedName>
        <fullName evidence="3">Uncharacterized protein</fullName>
    </submittedName>
</protein>
<dbReference type="STRING" id="743788.S8DGV5"/>
<evidence type="ECO:0000256" key="1">
    <source>
        <dbReference type="SAM" id="MobiDB-lite"/>
    </source>
</evidence>
<name>S8DGV5_FOMSC</name>
<keyword evidence="2" id="KW-0472">Membrane</keyword>
<gene>
    <name evidence="3" type="ORF">FOMPIDRAFT_1137355</name>
</gene>
<dbReference type="Proteomes" id="UP000015241">
    <property type="component" value="Unassembled WGS sequence"/>
</dbReference>
<organism evidence="3 4">
    <name type="scientific">Fomitopsis schrenkii</name>
    <name type="common">Brown rot fungus</name>
    <dbReference type="NCBI Taxonomy" id="2126942"/>
    <lineage>
        <taxon>Eukaryota</taxon>
        <taxon>Fungi</taxon>
        <taxon>Dikarya</taxon>
        <taxon>Basidiomycota</taxon>
        <taxon>Agaricomycotina</taxon>
        <taxon>Agaricomycetes</taxon>
        <taxon>Polyporales</taxon>
        <taxon>Fomitopsis</taxon>
    </lineage>
</organism>
<keyword evidence="2" id="KW-0812">Transmembrane</keyword>
<feature type="region of interest" description="Disordered" evidence="1">
    <location>
        <begin position="1"/>
        <end position="42"/>
    </location>
</feature>
<sequence>MARKRKLALARQQMAPPRRSSPHRNSVATAHLSKTGGDVPEPVPTRSGFQKTLLPIASFAMTYVGDVLHTALWLLKKPLGLIFSTLLLVFALDFVIVKSRSALSPLCILPFVSSSAICSRHYATPLDTKTSKGPEFGRLVEVQDGFQGIMNINAGTSEIGLKLKQSEMATRDLVTLVSVSDLEYREPLMEALMRFVEDARKAGEGLHRLSAKIDGAVDRITIVNDYALSTIRSIKERSMDSSTHLARRPAYDTGASTEDPVLRSFNDAMGILARETQRTLLEASLNAANLERLQERLITIHEICSREGVALTAAHAELLSELWSILGGNRQARRKNEMQLSLLQAVDQYRKQALLHVVVTRDALQAIAADVEELRERAAAPDIVGERAPLEVLIRCISQGIERLQEGRQRENDKRQSLLNGMFETSTHALGIEPF</sequence>
<dbReference type="OrthoDB" id="4179406at2759"/>
<dbReference type="HOGENOM" id="CLU_026455_1_0_1"/>
<feature type="transmembrane region" description="Helical" evidence="2">
    <location>
        <begin position="79"/>
        <end position="97"/>
    </location>
</feature>
<keyword evidence="4" id="KW-1185">Reference proteome</keyword>
<keyword evidence="2" id="KW-1133">Transmembrane helix</keyword>
<evidence type="ECO:0000313" key="4">
    <source>
        <dbReference type="Proteomes" id="UP000015241"/>
    </source>
</evidence>